<name>A0AA36JS31_9DINO</name>
<protein>
    <submittedName>
        <fullName evidence="2">Uncharacterized protein</fullName>
    </submittedName>
</protein>
<feature type="compositionally biased region" description="Acidic residues" evidence="1">
    <location>
        <begin position="201"/>
        <end position="213"/>
    </location>
</feature>
<proteinExistence type="predicted"/>
<sequence>MELPSPVLLQGHHRSGGFAKRMISAANALSGAFPLDWTGSEFASCIYVVMLLLAMSLMTEIIHLAKEDELHDVRMPNVTHDLEPAKVLDGKTIPTALAMPSAEDVADYWEVSFSQQGVRPCRIHVRLRTEFFLPSEGGPIPPGIAVHELEDERTTHVVPRHEARHIVVDNWWLDERRVMPYTWTGMTCFWVRRRPNREIAEEDQQVEVDDEGNVENSESEERTADQLVPSSGSAGHGGFMENQMGGSRSYDGSGRCTMVSSCSVWSFAPVGDAGPPFVGTATLKVPPAWSVERNHHYSFRSWVSDLVLWSSATEIDPRRQGPVAALQVQGSAKELVREITPQLLRDGDVDQLTGQHLTGLMLLVTVLARRYAPLDAENSTKAISEFLGFRRMPGETVDGVLVRYEVLRIRATQQGGFNMGHSGLSWLLLQALQISPDGDQAMCQKGDINISREQLEPMVTPATTWHTPRLMDLLTQAEPMILGYPEEAVIRGAATGDQNGCPMCGSYAAWNDDDGNSTNTSTDDEAPLDDPEANMTVEDAYQAYVFARKRKKDGMIMKCHRCGSDEHLIKKCPMLDGGGQGHMHAAEKRPALALTTMDPRPDPRLVSQAGSEVSYAASRKRPEQSSVVSTPRRVRQARDGTPPAPTWSPGATSASWERPSTPAEEAEHFDLAKDDSTTSLQDPEIYPLVEGARDPLHPPPGRAPDLSAVQVRDEDLRQQNTAGLTKLLLGLDRRGGGSASGDDGRSSVFPWWESGQSKQATHQTYHLRTRIRNGEVGLLIDPGAHDNLVGEGTMLQMASQVNSQIHNQKLNRALDVEGVGQNSQRSVMSAKIEMALEATSGGLMGSSYTAPVIGGSNLPPLLGNKALRKHRAILDCASGTLILPGEGGVQMEGSPGTKVFALELADSGHFILPIKPREPPGLERGGLKSSKELDFAMGCRRVVRPTDRRMERFRRALSLKPWVTR</sequence>
<feature type="region of interest" description="Disordered" evidence="1">
    <location>
        <begin position="201"/>
        <end position="252"/>
    </location>
</feature>
<dbReference type="AlphaFoldDB" id="A0AA36JS31"/>
<evidence type="ECO:0000313" key="2">
    <source>
        <dbReference type="EMBL" id="CAJ1411392.1"/>
    </source>
</evidence>
<dbReference type="EMBL" id="CAUJNA010003872">
    <property type="protein sequence ID" value="CAJ1411392.1"/>
    <property type="molecule type" value="Genomic_DNA"/>
</dbReference>
<evidence type="ECO:0000256" key="1">
    <source>
        <dbReference type="SAM" id="MobiDB-lite"/>
    </source>
</evidence>
<dbReference type="Proteomes" id="UP001178507">
    <property type="component" value="Unassembled WGS sequence"/>
</dbReference>
<organism evidence="2 3">
    <name type="scientific">Effrenium voratum</name>
    <dbReference type="NCBI Taxonomy" id="2562239"/>
    <lineage>
        <taxon>Eukaryota</taxon>
        <taxon>Sar</taxon>
        <taxon>Alveolata</taxon>
        <taxon>Dinophyceae</taxon>
        <taxon>Suessiales</taxon>
        <taxon>Symbiodiniaceae</taxon>
        <taxon>Effrenium</taxon>
    </lineage>
</organism>
<reference evidence="2" key="1">
    <citation type="submission" date="2023-08" db="EMBL/GenBank/DDBJ databases">
        <authorList>
            <person name="Chen Y."/>
            <person name="Shah S."/>
            <person name="Dougan E. K."/>
            <person name="Thang M."/>
            <person name="Chan C."/>
        </authorList>
    </citation>
    <scope>NUCLEOTIDE SEQUENCE</scope>
</reference>
<comment type="caution">
    <text evidence="2">The sequence shown here is derived from an EMBL/GenBank/DDBJ whole genome shotgun (WGS) entry which is preliminary data.</text>
</comment>
<feature type="compositionally biased region" description="Acidic residues" evidence="1">
    <location>
        <begin position="522"/>
        <end position="531"/>
    </location>
</feature>
<keyword evidence="3" id="KW-1185">Reference proteome</keyword>
<accession>A0AA36JS31</accession>
<evidence type="ECO:0000313" key="3">
    <source>
        <dbReference type="Proteomes" id="UP001178507"/>
    </source>
</evidence>
<feature type="region of interest" description="Disordered" evidence="1">
    <location>
        <begin position="512"/>
        <end position="531"/>
    </location>
</feature>
<feature type="region of interest" description="Disordered" evidence="1">
    <location>
        <begin position="595"/>
        <end position="667"/>
    </location>
</feature>
<gene>
    <name evidence="2" type="ORF">EVOR1521_LOCUS31981</name>
</gene>